<gene>
    <name evidence="8" type="ORF">G8759_06935</name>
</gene>
<reference evidence="8 9" key="1">
    <citation type="submission" date="2020-03" db="EMBL/GenBank/DDBJ databases">
        <authorList>
            <person name="Kim M.K."/>
        </authorList>
    </citation>
    <scope>NUCLEOTIDE SEQUENCE [LARGE SCALE GENOMIC DNA]</scope>
    <source>
        <strain evidence="8 9">BT328</strain>
    </source>
</reference>
<name>A0A6G9AIV1_9BACT</name>
<dbReference type="InterPro" id="IPR033985">
    <property type="entry name" value="SusD-like_N"/>
</dbReference>
<dbReference type="AlphaFoldDB" id="A0A6G9AIV1"/>
<comment type="subcellular location">
    <subcellularLocation>
        <location evidence="1">Cell outer membrane</location>
    </subcellularLocation>
</comment>
<feature type="domain" description="SusD-like N-terminal" evidence="7">
    <location>
        <begin position="98"/>
        <end position="227"/>
    </location>
</feature>
<dbReference type="Gene3D" id="1.25.40.390">
    <property type="match status" value="1"/>
</dbReference>
<keyword evidence="9" id="KW-1185">Reference proteome</keyword>
<evidence type="ECO:0000313" key="9">
    <source>
        <dbReference type="Proteomes" id="UP000501802"/>
    </source>
</evidence>
<proteinExistence type="inferred from homology"/>
<evidence type="ECO:0000259" key="7">
    <source>
        <dbReference type="Pfam" id="PF14322"/>
    </source>
</evidence>
<accession>A0A6G9AIV1</accession>
<evidence type="ECO:0000256" key="3">
    <source>
        <dbReference type="ARBA" id="ARBA00022729"/>
    </source>
</evidence>
<dbReference type="EMBL" id="CP050063">
    <property type="protein sequence ID" value="QIP12380.1"/>
    <property type="molecule type" value="Genomic_DNA"/>
</dbReference>
<dbReference type="InterPro" id="IPR011990">
    <property type="entry name" value="TPR-like_helical_dom_sf"/>
</dbReference>
<dbReference type="PROSITE" id="PS51257">
    <property type="entry name" value="PROKAR_LIPOPROTEIN"/>
    <property type="match status" value="1"/>
</dbReference>
<dbReference type="RefSeq" id="WP_167206470.1">
    <property type="nucleotide sequence ID" value="NZ_CP050063.1"/>
</dbReference>
<keyword evidence="4" id="KW-0472">Membrane</keyword>
<dbReference type="InterPro" id="IPR012944">
    <property type="entry name" value="SusD_RagB_dom"/>
</dbReference>
<protein>
    <submittedName>
        <fullName evidence="8">RagB/SusD family nutrient uptake outer membrane protein</fullName>
    </submittedName>
</protein>
<evidence type="ECO:0000259" key="6">
    <source>
        <dbReference type="Pfam" id="PF07980"/>
    </source>
</evidence>
<feature type="domain" description="RagB/SusD" evidence="6">
    <location>
        <begin position="268"/>
        <end position="568"/>
    </location>
</feature>
<dbReference type="SUPFAM" id="SSF48452">
    <property type="entry name" value="TPR-like"/>
    <property type="match status" value="1"/>
</dbReference>
<keyword evidence="3" id="KW-0732">Signal</keyword>
<organism evidence="8 9">
    <name type="scientific">Spirosoma aureum</name>
    <dbReference type="NCBI Taxonomy" id="2692134"/>
    <lineage>
        <taxon>Bacteria</taxon>
        <taxon>Pseudomonadati</taxon>
        <taxon>Bacteroidota</taxon>
        <taxon>Cytophagia</taxon>
        <taxon>Cytophagales</taxon>
        <taxon>Cytophagaceae</taxon>
        <taxon>Spirosoma</taxon>
    </lineage>
</organism>
<comment type="similarity">
    <text evidence="2">Belongs to the SusD family.</text>
</comment>
<dbReference type="GO" id="GO:0009279">
    <property type="term" value="C:cell outer membrane"/>
    <property type="evidence" value="ECO:0007669"/>
    <property type="project" value="UniProtKB-SubCell"/>
</dbReference>
<sequence length="568" mass="63573">MKKITVLACLLTIGFVTGCKESFLDVQPKAVLGAENFYNRVGVGYLLTGAYSLLDGWGSGGTSYHSSADNWVYGSIAADDAYKGSTSGDQPEAGYIEYKNIQPDNTYFRGKWRVVYDGVARSNDVIQAVAKATDMSNDEKTQAIAQARCLRGHYHFEAKKMFNMVPYIDEKIYNPLDLNSTKVPNDKDIWPNIVDDLKFAYDNLPEVQSQKGRVTKWAAAALLAKAYVFQQKWAEAKPLLEAVLASGKYKLMDRYHDNFKTVTNNNSESIFEIQYSVNDGTGENGNNGAVLNYPYAGPTTCCGFFQPAQNLVNAFKTDANGLPMPATFNDSDVISDQGIESTQPFTPYAGTLDPRLDWTVGRRGIPFLDWGIMPGKSWVRDQGNGGPYEGKKHLFYKTDVGTNTFASNSRLNANNYRMIRLSHVYLWLAECEIEVGSLEKAREYVNVIRKRAANPDGFVKLDDGKPAANYVISQYTTPWADKAAARTAVRFEHRLEFGMEGHRFFDLVRWGIADQTLNAYMAKEARLRTYFNGASFSKGKHEYYPIPLQEILNSKISGKETLKQNPGY</sequence>
<dbReference type="Pfam" id="PF07980">
    <property type="entry name" value="SusD_RagB"/>
    <property type="match status" value="1"/>
</dbReference>
<evidence type="ECO:0000256" key="4">
    <source>
        <dbReference type="ARBA" id="ARBA00023136"/>
    </source>
</evidence>
<evidence type="ECO:0000313" key="8">
    <source>
        <dbReference type="EMBL" id="QIP12380.1"/>
    </source>
</evidence>
<evidence type="ECO:0000256" key="2">
    <source>
        <dbReference type="ARBA" id="ARBA00006275"/>
    </source>
</evidence>
<dbReference type="Pfam" id="PF14322">
    <property type="entry name" value="SusD-like_3"/>
    <property type="match status" value="1"/>
</dbReference>
<dbReference type="Proteomes" id="UP000501802">
    <property type="component" value="Chromosome"/>
</dbReference>
<evidence type="ECO:0000256" key="1">
    <source>
        <dbReference type="ARBA" id="ARBA00004442"/>
    </source>
</evidence>
<keyword evidence="5" id="KW-0998">Cell outer membrane</keyword>
<dbReference type="KEGG" id="spib:G8759_06935"/>
<evidence type="ECO:0000256" key="5">
    <source>
        <dbReference type="ARBA" id="ARBA00023237"/>
    </source>
</evidence>